<proteinExistence type="predicted"/>
<sequence length="624" mass="67988">MVRAKTRRRRRSRYRRAQMTYLPQQSWLKRFRLVLISPLLVVALSLSFNQKQQGVAEPFERFVPLAARSPAWVPTIAQASLPVQITRHGNQVVLNGRRVSMPWSQQQQLLGIADAGLVSELGLELLDSNSPQQQPVSWFSDSLKLNSWLTKQYRYLDLASLQQQFGWQVELRGAELQISTPAAQITGLQQGAQAWGDRLVVNLDRATPWQLSENQGESVLAIDAQSDPKTLGRLQTGQNLTGFKLEASGKRTLLRLSYAGGLRPRVWTLSNPNRIVIDLRPDAMPERDILWAPGLRWQQQWVNLGNSRFPVVGLEIDPRQSGLSLRPMLSGTNNVGTAPLSATAQRAQGIAAINGGFFNRNNRLPLGAIRSGERWISGPILNRGALGWNDSGEVTVGRLKLQETLTVGSQKRLMQSTNSGYVGAGVARYTPDWGSSYSSIIDNETLVTVQNSQVVSQKQVAKAGQATAIPSDGYLLVVRADADAPKLLAVGTQLEVTAETLPDEFNQFAQVMGAGPLLIKNRQMVLDAPSEQFSANFMQEAAPRSVIATTAQGKLLLLTVHNRVNGAGPTLSEVAGVMQQIGAVDALNLDGGSSTTLYLGGQILNRTPSSTASVSNGIGVFIQP</sequence>
<name>A0A951PFY8_9CYAN</name>
<organism evidence="2 3">
    <name type="scientific">Pegethrix bostrychoides GSE-TBD4-15B</name>
    <dbReference type="NCBI Taxonomy" id="2839662"/>
    <lineage>
        <taxon>Bacteria</taxon>
        <taxon>Bacillati</taxon>
        <taxon>Cyanobacteriota</taxon>
        <taxon>Cyanophyceae</taxon>
        <taxon>Oculatellales</taxon>
        <taxon>Oculatellaceae</taxon>
        <taxon>Pegethrix</taxon>
    </lineage>
</organism>
<gene>
    <name evidence="2" type="ORF">KME07_24705</name>
</gene>
<dbReference type="PANTHER" id="PTHR40446">
    <property type="entry name" value="N-ACETYLGLUCOSAMINE-1-PHOSPHODIESTER ALPHA-N-ACETYLGLUCOSAMINIDASE"/>
    <property type="match status" value="1"/>
</dbReference>
<keyword evidence="2" id="KW-0378">Hydrolase</keyword>
<dbReference type="Pfam" id="PF09992">
    <property type="entry name" value="NAGPA"/>
    <property type="match status" value="1"/>
</dbReference>
<evidence type="ECO:0000313" key="3">
    <source>
        <dbReference type="Proteomes" id="UP000707356"/>
    </source>
</evidence>
<dbReference type="AlphaFoldDB" id="A0A951PFY8"/>
<dbReference type="EMBL" id="JAHHHV010000091">
    <property type="protein sequence ID" value="MBW4468638.1"/>
    <property type="molecule type" value="Genomic_DNA"/>
</dbReference>
<keyword evidence="2" id="KW-0326">Glycosidase</keyword>
<reference evidence="2" key="1">
    <citation type="submission" date="2021-05" db="EMBL/GenBank/DDBJ databases">
        <authorList>
            <person name="Pietrasiak N."/>
            <person name="Ward R."/>
            <person name="Stajich J.E."/>
            <person name="Kurbessoian T."/>
        </authorList>
    </citation>
    <scope>NUCLEOTIDE SEQUENCE</scope>
    <source>
        <strain evidence="2">GSE-TBD4-15B</strain>
    </source>
</reference>
<protein>
    <submittedName>
        <fullName evidence="2">Phosphodiester glycosidase family protein</fullName>
    </submittedName>
</protein>
<evidence type="ECO:0000313" key="2">
    <source>
        <dbReference type="EMBL" id="MBW4468638.1"/>
    </source>
</evidence>
<dbReference type="PANTHER" id="PTHR40446:SF2">
    <property type="entry name" value="N-ACETYLGLUCOSAMINE-1-PHOSPHODIESTER ALPHA-N-ACETYLGLUCOSAMINIDASE"/>
    <property type="match status" value="1"/>
</dbReference>
<dbReference type="Proteomes" id="UP000707356">
    <property type="component" value="Unassembled WGS sequence"/>
</dbReference>
<accession>A0A951PFY8</accession>
<feature type="domain" description="Phosphodiester glycosidase" evidence="1">
    <location>
        <begin position="447"/>
        <end position="621"/>
    </location>
</feature>
<reference evidence="2" key="2">
    <citation type="journal article" date="2022" name="Microbiol. Resour. Announc.">
        <title>Metagenome Sequencing to Explore Phylogenomics of Terrestrial Cyanobacteria.</title>
        <authorList>
            <person name="Ward R.D."/>
            <person name="Stajich J.E."/>
            <person name="Johansen J.R."/>
            <person name="Huntemann M."/>
            <person name="Clum A."/>
            <person name="Foster B."/>
            <person name="Foster B."/>
            <person name="Roux S."/>
            <person name="Palaniappan K."/>
            <person name="Varghese N."/>
            <person name="Mukherjee S."/>
            <person name="Reddy T.B.K."/>
            <person name="Daum C."/>
            <person name="Copeland A."/>
            <person name="Chen I.A."/>
            <person name="Ivanova N.N."/>
            <person name="Kyrpides N.C."/>
            <person name="Shapiro N."/>
            <person name="Eloe-Fadrosh E.A."/>
            <person name="Pietrasiak N."/>
        </authorList>
    </citation>
    <scope>NUCLEOTIDE SEQUENCE</scope>
    <source>
        <strain evidence="2">GSE-TBD4-15B</strain>
    </source>
</reference>
<evidence type="ECO:0000259" key="1">
    <source>
        <dbReference type="Pfam" id="PF09992"/>
    </source>
</evidence>
<dbReference type="GO" id="GO:0016798">
    <property type="term" value="F:hydrolase activity, acting on glycosyl bonds"/>
    <property type="evidence" value="ECO:0007669"/>
    <property type="project" value="UniProtKB-KW"/>
</dbReference>
<comment type="caution">
    <text evidence="2">The sequence shown here is derived from an EMBL/GenBank/DDBJ whole genome shotgun (WGS) entry which is preliminary data.</text>
</comment>
<dbReference type="InterPro" id="IPR018711">
    <property type="entry name" value="NAGPA"/>
</dbReference>